<gene>
    <name evidence="1" type="ORF">KC19_12G018200</name>
</gene>
<proteinExistence type="predicted"/>
<protein>
    <submittedName>
        <fullName evidence="1">Uncharacterized protein</fullName>
    </submittedName>
</protein>
<dbReference type="EMBL" id="CM026433">
    <property type="protein sequence ID" value="KAG0553531.1"/>
    <property type="molecule type" value="Genomic_DNA"/>
</dbReference>
<organism evidence="1 2">
    <name type="scientific">Ceratodon purpureus</name>
    <name type="common">Fire moss</name>
    <name type="synonym">Dicranum purpureum</name>
    <dbReference type="NCBI Taxonomy" id="3225"/>
    <lineage>
        <taxon>Eukaryota</taxon>
        <taxon>Viridiplantae</taxon>
        <taxon>Streptophyta</taxon>
        <taxon>Embryophyta</taxon>
        <taxon>Bryophyta</taxon>
        <taxon>Bryophytina</taxon>
        <taxon>Bryopsida</taxon>
        <taxon>Dicranidae</taxon>
        <taxon>Pseudoditrichales</taxon>
        <taxon>Ditrichaceae</taxon>
        <taxon>Ceratodon</taxon>
    </lineage>
</organism>
<comment type="caution">
    <text evidence="1">The sequence shown here is derived from an EMBL/GenBank/DDBJ whole genome shotgun (WGS) entry which is preliminary data.</text>
</comment>
<sequence>MSDLRWIVDCARDKRGCFDVVACHVFIDHVLEFASAPADPWVAVDRMNVDSSLLLELIPKLACLSKEWNAAMRSRVEYNALRAAPSLRKFHLPVAGRKWLLHRRGNRLAEFDTAVSVFKKSWSFTTPMPLRLRTQPLGELLNSELNSLLAFLMSGWMLEVNVVPGDGQERLDTVWVTPDQRSKRL</sequence>
<dbReference type="AlphaFoldDB" id="A0A8T0G3N6"/>
<evidence type="ECO:0000313" key="1">
    <source>
        <dbReference type="EMBL" id="KAG0553531.1"/>
    </source>
</evidence>
<dbReference type="Proteomes" id="UP000822688">
    <property type="component" value="Chromosome 12"/>
</dbReference>
<accession>A0A8T0G3N6</accession>
<keyword evidence="2" id="KW-1185">Reference proteome</keyword>
<evidence type="ECO:0000313" key="2">
    <source>
        <dbReference type="Proteomes" id="UP000822688"/>
    </source>
</evidence>
<reference evidence="1" key="1">
    <citation type="submission" date="2020-06" db="EMBL/GenBank/DDBJ databases">
        <title>WGS assembly of Ceratodon purpureus strain R40.</title>
        <authorList>
            <person name="Carey S.B."/>
            <person name="Jenkins J."/>
            <person name="Shu S."/>
            <person name="Lovell J.T."/>
            <person name="Sreedasyam A."/>
            <person name="Maumus F."/>
            <person name="Tiley G.P."/>
            <person name="Fernandez-Pozo N."/>
            <person name="Barry K."/>
            <person name="Chen C."/>
            <person name="Wang M."/>
            <person name="Lipzen A."/>
            <person name="Daum C."/>
            <person name="Saski C.A."/>
            <person name="Payton A.C."/>
            <person name="Mcbreen J.C."/>
            <person name="Conrad R.E."/>
            <person name="Kollar L.M."/>
            <person name="Olsson S."/>
            <person name="Huttunen S."/>
            <person name="Landis J.B."/>
            <person name="Wickett N.J."/>
            <person name="Johnson M.G."/>
            <person name="Rensing S.A."/>
            <person name="Grimwood J."/>
            <person name="Schmutz J."/>
            <person name="Mcdaniel S.F."/>
        </authorList>
    </citation>
    <scope>NUCLEOTIDE SEQUENCE</scope>
    <source>
        <strain evidence="1">R40</strain>
    </source>
</reference>
<name>A0A8T0G3N6_CERPU</name>